<accession>A0A9N9BJ96</accession>
<organism evidence="2 3">
    <name type="scientific">Paraglomus occultum</name>
    <dbReference type="NCBI Taxonomy" id="144539"/>
    <lineage>
        <taxon>Eukaryota</taxon>
        <taxon>Fungi</taxon>
        <taxon>Fungi incertae sedis</taxon>
        <taxon>Mucoromycota</taxon>
        <taxon>Glomeromycotina</taxon>
        <taxon>Glomeromycetes</taxon>
        <taxon>Paraglomerales</taxon>
        <taxon>Paraglomeraceae</taxon>
        <taxon>Paraglomus</taxon>
    </lineage>
</organism>
<keyword evidence="3" id="KW-1185">Reference proteome</keyword>
<protein>
    <submittedName>
        <fullName evidence="2">7075_t:CDS:1</fullName>
    </submittedName>
</protein>
<dbReference type="OrthoDB" id="2389680at2759"/>
<evidence type="ECO:0000313" key="3">
    <source>
        <dbReference type="Proteomes" id="UP000789572"/>
    </source>
</evidence>
<keyword evidence="1" id="KW-0175">Coiled coil</keyword>
<name>A0A9N9BJ96_9GLOM</name>
<feature type="coiled-coil region" evidence="1">
    <location>
        <begin position="36"/>
        <end position="111"/>
    </location>
</feature>
<reference evidence="2" key="1">
    <citation type="submission" date="2021-06" db="EMBL/GenBank/DDBJ databases">
        <authorList>
            <person name="Kallberg Y."/>
            <person name="Tangrot J."/>
            <person name="Rosling A."/>
        </authorList>
    </citation>
    <scope>NUCLEOTIDE SEQUENCE</scope>
    <source>
        <strain evidence="2">IA702</strain>
    </source>
</reference>
<dbReference type="AlphaFoldDB" id="A0A9N9BJ96"/>
<proteinExistence type="predicted"/>
<evidence type="ECO:0000313" key="2">
    <source>
        <dbReference type="EMBL" id="CAG8567695.1"/>
    </source>
</evidence>
<comment type="caution">
    <text evidence="2">The sequence shown here is derived from an EMBL/GenBank/DDBJ whole genome shotgun (WGS) entry which is preliminary data.</text>
</comment>
<dbReference type="Proteomes" id="UP000789572">
    <property type="component" value="Unassembled WGS sequence"/>
</dbReference>
<feature type="non-terminal residue" evidence="2">
    <location>
        <position position="1"/>
    </location>
</feature>
<dbReference type="EMBL" id="CAJVPJ010000958">
    <property type="protein sequence ID" value="CAG8567695.1"/>
    <property type="molecule type" value="Genomic_DNA"/>
</dbReference>
<evidence type="ECO:0000256" key="1">
    <source>
        <dbReference type="SAM" id="Coils"/>
    </source>
</evidence>
<sequence>KHEYDLSPIYAELPKDSKALPKIANVIVATMKHEITALEEARRQELKADIKALEEARRQELKAEIKALEEARRREIKAWEEERRQETINIIEKKERERKEIIQEISDLRIHMKGLEIDVKKRTELLLLSTKMCNVRGALEFIRAKIPSQDKTVVFHESVDNVLMKLTQDAKFISYLKRTCSLNNFQYKDVEKCMGGLYHTASKQLHGHETDIGIDARDWTVNEVLALGVLFYYYNIPYLYYNEDGKLTDYPYKLADLF</sequence>
<gene>
    <name evidence="2" type="ORF">POCULU_LOCUS5832</name>
</gene>